<dbReference type="CDD" id="cd01670">
    <property type="entry name" value="Death"/>
    <property type="match status" value="1"/>
</dbReference>
<dbReference type="EMBL" id="RQTK01000127">
    <property type="protein sequence ID" value="RUS86821.1"/>
    <property type="molecule type" value="Genomic_DNA"/>
</dbReference>
<feature type="region of interest" description="Disordered" evidence="2">
    <location>
        <begin position="1"/>
        <end position="37"/>
    </location>
</feature>
<dbReference type="GO" id="GO:0007165">
    <property type="term" value="P:signal transduction"/>
    <property type="evidence" value="ECO:0007669"/>
    <property type="project" value="InterPro"/>
</dbReference>
<feature type="region of interest" description="Disordered" evidence="2">
    <location>
        <begin position="762"/>
        <end position="796"/>
    </location>
</feature>
<dbReference type="InterPro" id="IPR000488">
    <property type="entry name" value="Death_dom"/>
</dbReference>
<feature type="compositionally biased region" description="Basic and acidic residues" evidence="2">
    <location>
        <begin position="14"/>
        <end position="24"/>
    </location>
</feature>
<feature type="compositionally biased region" description="Basic residues" evidence="2">
    <location>
        <begin position="663"/>
        <end position="677"/>
    </location>
</feature>
<reference evidence="4 5" key="1">
    <citation type="submission" date="2019-01" db="EMBL/GenBank/DDBJ databases">
        <title>A draft genome assembly of the solar-powered sea slug Elysia chlorotica.</title>
        <authorList>
            <person name="Cai H."/>
            <person name="Li Q."/>
            <person name="Fang X."/>
            <person name="Li J."/>
            <person name="Curtis N.E."/>
            <person name="Altenburger A."/>
            <person name="Shibata T."/>
            <person name="Feng M."/>
            <person name="Maeda T."/>
            <person name="Schwartz J.A."/>
            <person name="Shigenobu S."/>
            <person name="Lundholm N."/>
            <person name="Nishiyama T."/>
            <person name="Yang H."/>
            <person name="Hasebe M."/>
            <person name="Li S."/>
            <person name="Pierce S.K."/>
            <person name="Wang J."/>
        </authorList>
    </citation>
    <scope>NUCLEOTIDE SEQUENCE [LARGE SCALE GENOMIC DNA]</scope>
    <source>
        <strain evidence="4">EC2010</strain>
        <tissue evidence="4">Whole organism of an adult</tissue>
    </source>
</reference>
<feature type="compositionally biased region" description="Low complexity" evidence="2">
    <location>
        <begin position="607"/>
        <end position="623"/>
    </location>
</feature>
<feature type="compositionally biased region" description="Basic and acidic residues" evidence="2">
    <location>
        <begin position="58"/>
        <end position="70"/>
    </location>
</feature>
<feature type="coiled-coil region" evidence="1">
    <location>
        <begin position="224"/>
        <end position="310"/>
    </location>
</feature>
<feature type="compositionally biased region" description="Low complexity" evidence="2">
    <location>
        <begin position="633"/>
        <end position="655"/>
    </location>
</feature>
<comment type="caution">
    <text evidence="4">The sequence shown here is derived from an EMBL/GenBank/DDBJ whole genome shotgun (WGS) entry which is preliminary data.</text>
</comment>
<evidence type="ECO:0000313" key="4">
    <source>
        <dbReference type="EMBL" id="RUS86821.1"/>
    </source>
</evidence>
<sequence length="796" mass="87490">MSRRERRSVSLGRSSRDRAPRDLSRGPAGLEDGSEVSTRHNISNYLLTLQRLQASEEENQHLRKENDLLRHRTRSARLSSSSFRTEGSPHQLSSGSTAMGSSTTSSNGSGGGGGGGGSSSVNSSSIIMRDAEDEKIAADVKRNSLLFVGDALPATSLEHAALEAQYKKLQEDFETVKEFLKHLFQHALSMSSSSSANSFVDHTLPLKGGNKGDRDINSCSPLPSKQLERSLDDIHGQISQLKNSQDQQQGRMEQVQRALDNVLCQSSVRNDVTMRIVRQSDKMKELSKHASFLENQLAAAQSTVRQAEERSRQALAIGQDMERFVSTSGRLLKGNSKEELSKLGGRMLRLGRRCSTRNCKMESLSNLMGHVTTSVSEGKGFSESRPPADVVDVMSKLERLIGSDWHRLGRVLGLPSETLEDVGKFTNFDLTSRVEKVVISWIKFNPRSACAEAFRQGLERMDRDASLLAEQPLVKEWQQLPPEVVAYVIAHMVDAPSLVTELCGLGVVSADNRDFILGVQHEQRRTSRLMQSVVYMGTQALELWCTALDQLNQTQVAARIRDCLPSKQNSSNIQPSFLTLDLNNRPTNRLVKSNNISAYRDAHRDSGSMTLTSSSSFHSSTPSAAHINRLQTSSSSSFATASPASKSASGTVSSSRPAAEKPQRKKRSRSLFTRKNKLRDTEPDPYSVDGTEDGLSDAGFTSAAPQAQYNYYHPGINMNALASSREAAKDRERSSGEWAGFSLDKDGDRDFYSRSGTGLTGGGFESHPWVRNPHHQPTRPHSRHININSGADEVAV</sequence>
<evidence type="ECO:0000259" key="3">
    <source>
        <dbReference type="PROSITE" id="PS50017"/>
    </source>
</evidence>
<feature type="compositionally biased region" description="Polar residues" evidence="2">
    <location>
        <begin position="76"/>
        <end position="92"/>
    </location>
</feature>
<evidence type="ECO:0000256" key="1">
    <source>
        <dbReference type="SAM" id="Coils"/>
    </source>
</evidence>
<feature type="region of interest" description="Disordered" evidence="2">
    <location>
        <begin position="57"/>
        <end position="123"/>
    </location>
</feature>
<keyword evidence="1" id="KW-0175">Coiled coil</keyword>
<name>A0A3S1HVC8_ELYCH</name>
<dbReference type="OrthoDB" id="6144270at2759"/>
<evidence type="ECO:0000256" key="2">
    <source>
        <dbReference type="SAM" id="MobiDB-lite"/>
    </source>
</evidence>
<feature type="domain" description="Death" evidence="3">
    <location>
        <begin position="390"/>
        <end position="463"/>
    </location>
</feature>
<feature type="compositionally biased region" description="Low complexity" evidence="2">
    <location>
        <begin position="93"/>
        <end position="107"/>
    </location>
</feature>
<dbReference type="Proteomes" id="UP000271974">
    <property type="component" value="Unassembled WGS sequence"/>
</dbReference>
<protein>
    <recommendedName>
        <fullName evidence="3">Death domain-containing protein</fullName>
    </recommendedName>
</protein>
<organism evidence="4 5">
    <name type="scientific">Elysia chlorotica</name>
    <name type="common">Eastern emerald elysia</name>
    <name type="synonym">Sea slug</name>
    <dbReference type="NCBI Taxonomy" id="188477"/>
    <lineage>
        <taxon>Eukaryota</taxon>
        <taxon>Metazoa</taxon>
        <taxon>Spiralia</taxon>
        <taxon>Lophotrochozoa</taxon>
        <taxon>Mollusca</taxon>
        <taxon>Gastropoda</taxon>
        <taxon>Heterobranchia</taxon>
        <taxon>Euthyneura</taxon>
        <taxon>Panpulmonata</taxon>
        <taxon>Sacoglossa</taxon>
        <taxon>Placobranchoidea</taxon>
        <taxon>Plakobranchidae</taxon>
        <taxon>Elysia</taxon>
    </lineage>
</organism>
<feature type="region of interest" description="Disordered" evidence="2">
    <location>
        <begin position="605"/>
        <end position="700"/>
    </location>
</feature>
<dbReference type="AlphaFoldDB" id="A0A3S1HVC8"/>
<dbReference type="PROSITE" id="PS50017">
    <property type="entry name" value="DEATH_DOMAIN"/>
    <property type="match status" value="1"/>
</dbReference>
<gene>
    <name evidence="4" type="ORF">EGW08_005417</name>
</gene>
<evidence type="ECO:0000313" key="5">
    <source>
        <dbReference type="Proteomes" id="UP000271974"/>
    </source>
</evidence>
<dbReference type="Gene3D" id="1.10.533.10">
    <property type="entry name" value="Death Domain, Fas"/>
    <property type="match status" value="1"/>
</dbReference>
<accession>A0A3S1HVC8</accession>
<feature type="compositionally biased region" description="Basic residues" evidence="2">
    <location>
        <begin position="772"/>
        <end position="784"/>
    </location>
</feature>
<proteinExistence type="predicted"/>
<keyword evidence="5" id="KW-1185">Reference proteome</keyword>
<dbReference type="InterPro" id="IPR011029">
    <property type="entry name" value="DEATH-like_dom_sf"/>
</dbReference>
<feature type="compositionally biased region" description="Gly residues" evidence="2">
    <location>
        <begin position="108"/>
        <end position="118"/>
    </location>
</feature>